<proteinExistence type="predicted"/>
<keyword evidence="2" id="KW-1185">Reference proteome</keyword>
<gene>
    <name evidence="1" type="ORF">DSM107010_60930</name>
</gene>
<reference evidence="1 2" key="1">
    <citation type="journal article" date="2019" name="Genome Biol. Evol.">
        <title>Day and night: Metabolic profiles and evolutionary relationships of six axenic non-marine cyanobacteria.</title>
        <authorList>
            <person name="Will S.E."/>
            <person name="Henke P."/>
            <person name="Boedeker C."/>
            <person name="Huang S."/>
            <person name="Brinkmann H."/>
            <person name="Rohde M."/>
            <person name="Jarek M."/>
            <person name="Friedl T."/>
            <person name="Seufert S."/>
            <person name="Schumacher M."/>
            <person name="Overmann J."/>
            <person name="Neumann-Schaal M."/>
            <person name="Petersen J."/>
        </authorList>
    </citation>
    <scope>NUCLEOTIDE SEQUENCE [LARGE SCALE GENOMIC DNA]</scope>
    <source>
        <strain evidence="1 2">SAG 39.79</strain>
    </source>
</reference>
<dbReference type="RefSeq" id="WP_158631912.1">
    <property type="nucleotide sequence ID" value="NZ_JAVKZF010000001.1"/>
</dbReference>
<dbReference type="EMBL" id="RSCK01000101">
    <property type="protein sequence ID" value="RUT03292.1"/>
    <property type="molecule type" value="Genomic_DNA"/>
</dbReference>
<dbReference type="Proteomes" id="UP000282574">
    <property type="component" value="Unassembled WGS sequence"/>
</dbReference>
<name>A0AB37UBQ5_9CYAN</name>
<dbReference type="AlphaFoldDB" id="A0AB37UBQ5"/>
<evidence type="ECO:0000313" key="2">
    <source>
        <dbReference type="Proteomes" id="UP000282574"/>
    </source>
</evidence>
<comment type="caution">
    <text evidence="1">The sequence shown here is derived from an EMBL/GenBank/DDBJ whole genome shotgun (WGS) entry which is preliminary data.</text>
</comment>
<evidence type="ECO:0008006" key="3">
    <source>
        <dbReference type="Google" id="ProtNLM"/>
    </source>
</evidence>
<evidence type="ECO:0000313" key="1">
    <source>
        <dbReference type="EMBL" id="RUT03292.1"/>
    </source>
</evidence>
<protein>
    <recommendedName>
        <fullName evidence="3">RNA polymerase alpha subunit C-terminal domain-containing protein</fullName>
    </recommendedName>
</protein>
<accession>A0AB37UBQ5</accession>
<organism evidence="1 2">
    <name type="scientific">Chroococcidiopsis cubana SAG 39.79</name>
    <dbReference type="NCBI Taxonomy" id="388085"/>
    <lineage>
        <taxon>Bacteria</taxon>
        <taxon>Bacillati</taxon>
        <taxon>Cyanobacteriota</taxon>
        <taxon>Cyanophyceae</taxon>
        <taxon>Chroococcidiopsidales</taxon>
        <taxon>Chroococcidiopsidaceae</taxon>
        <taxon>Chroococcidiopsis</taxon>
    </lineage>
</organism>
<sequence length="56" mass="6425">MHSIDETLVQHQDLSELATLDELKNLSVEKLKEFALLHKIAGHIKVQLEKLATKLY</sequence>